<name>A0AAD4SQA8_9MAGN</name>
<dbReference type="PANTHER" id="PTHR33977:SF2">
    <property type="entry name" value="OS09G0309100 PROTEIN"/>
    <property type="match status" value="1"/>
</dbReference>
<evidence type="ECO:0000313" key="2">
    <source>
        <dbReference type="Proteomes" id="UP001202328"/>
    </source>
</evidence>
<protein>
    <submittedName>
        <fullName evidence="1">Uncharacterized protein</fullName>
    </submittedName>
</protein>
<dbReference type="AlphaFoldDB" id="A0AAD4SQA8"/>
<keyword evidence="2" id="KW-1185">Reference proteome</keyword>
<accession>A0AAD4SQA8</accession>
<gene>
    <name evidence="1" type="ORF">MKW98_002008</name>
</gene>
<proteinExistence type="predicted"/>
<sequence length="219" mass="25156">MVVREGYEMSCPFCTLLVYESRHHVLLIVAKQDVSKWMKSLVGRADSAWKINGFMNDDAAAEVDPIRSQFQWEMFKRLGQIAYNIWGGVDSVDVMEEFIQDFADKTSFMQYFKACWVPKIVGMHLLGCLDNVSKGIGGINFNNVEREKSHCWPVLLLFESDMNRQTSLLFSPIYTTDITQLGLLKWQVANRGIFLRFVRMSPFIGSMERSIACTKESHS</sequence>
<comment type="caution">
    <text evidence="1">The sequence shown here is derived from an EMBL/GenBank/DDBJ whole genome shotgun (WGS) entry which is preliminary data.</text>
</comment>
<evidence type="ECO:0000313" key="1">
    <source>
        <dbReference type="EMBL" id="KAI3914772.1"/>
    </source>
</evidence>
<organism evidence="1 2">
    <name type="scientific">Papaver atlanticum</name>
    <dbReference type="NCBI Taxonomy" id="357466"/>
    <lineage>
        <taxon>Eukaryota</taxon>
        <taxon>Viridiplantae</taxon>
        <taxon>Streptophyta</taxon>
        <taxon>Embryophyta</taxon>
        <taxon>Tracheophyta</taxon>
        <taxon>Spermatophyta</taxon>
        <taxon>Magnoliopsida</taxon>
        <taxon>Ranunculales</taxon>
        <taxon>Papaveraceae</taxon>
        <taxon>Papaveroideae</taxon>
        <taxon>Papaver</taxon>
    </lineage>
</organism>
<dbReference type="Proteomes" id="UP001202328">
    <property type="component" value="Unassembled WGS sequence"/>
</dbReference>
<dbReference type="PANTHER" id="PTHR33977">
    <property type="entry name" value="ZINC ION BINDING PROTEIN"/>
    <property type="match status" value="1"/>
</dbReference>
<dbReference type="EMBL" id="JAJJMB010009231">
    <property type="protein sequence ID" value="KAI3914772.1"/>
    <property type="molecule type" value="Genomic_DNA"/>
</dbReference>
<reference evidence="1" key="1">
    <citation type="submission" date="2022-04" db="EMBL/GenBank/DDBJ databases">
        <title>A functionally conserved STORR gene fusion in Papaver species that diverged 16.8 million years ago.</title>
        <authorList>
            <person name="Catania T."/>
        </authorList>
    </citation>
    <scope>NUCLEOTIDE SEQUENCE</scope>
    <source>
        <strain evidence="1">S-188037</strain>
    </source>
</reference>